<protein>
    <recommendedName>
        <fullName evidence="9">Integral membrane protein</fullName>
    </recommendedName>
</protein>
<keyword evidence="4 6" id="KW-1133">Transmembrane helix</keyword>
<feature type="transmembrane region" description="Helical" evidence="6">
    <location>
        <begin position="72"/>
        <end position="89"/>
    </location>
</feature>
<gene>
    <name evidence="7" type="ORF">BJX66DRAFT_342335</name>
</gene>
<dbReference type="PANTHER" id="PTHR42038:SF2">
    <property type="entry name" value="TERPENE CYCLASE AUSL"/>
    <property type="match status" value="1"/>
</dbReference>
<proteinExistence type="inferred from homology"/>
<dbReference type="PANTHER" id="PTHR42038">
    <property type="match status" value="1"/>
</dbReference>
<sequence>MEHPIFDYVATTARALCGICWVITYVLMIHKSFQQRTYSIPIITLLFNIGWELIYTLVYGKTDVRSQGIVRLWPLFNLAVLGVTIKFAPNEWEHSPLVRRNIPLLFVLGLAWSLSGHWALASEMGPALAFYWSGAGCQILTSVGLLCQLLCRGSTRGSSYLIWQSIGSAWTSGLGVLTKDSAFAPLDTYATAAKNSFTSIKAVGTRYAATSTVTSPMASHFDIALAIYDDPRSPRNCWLSARKGYTGVAGGCGLHHGMKAVTAVARAFLLIKAPNGFPIISGGRIGHWQDNIRVLSPRSTPEQSVHLKA</sequence>
<evidence type="ECO:0000256" key="5">
    <source>
        <dbReference type="ARBA" id="ARBA00023136"/>
    </source>
</evidence>
<evidence type="ECO:0000313" key="7">
    <source>
        <dbReference type="EMBL" id="KAL2786282.1"/>
    </source>
</evidence>
<evidence type="ECO:0000313" key="8">
    <source>
        <dbReference type="Proteomes" id="UP001610563"/>
    </source>
</evidence>
<dbReference type="Pfam" id="PF25129">
    <property type="entry name" value="Pyr4-TMTC"/>
    <property type="match status" value="1"/>
</dbReference>
<evidence type="ECO:0000256" key="1">
    <source>
        <dbReference type="ARBA" id="ARBA00004141"/>
    </source>
</evidence>
<keyword evidence="5 6" id="KW-0472">Membrane</keyword>
<dbReference type="InterPro" id="IPR039020">
    <property type="entry name" value="PaxB-like"/>
</dbReference>
<dbReference type="Proteomes" id="UP001610563">
    <property type="component" value="Unassembled WGS sequence"/>
</dbReference>
<keyword evidence="8" id="KW-1185">Reference proteome</keyword>
<evidence type="ECO:0000256" key="3">
    <source>
        <dbReference type="ARBA" id="ARBA00022692"/>
    </source>
</evidence>
<accession>A0ABR4FTE5</accession>
<keyword evidence="3 6" id="KW-0812">Transmembrane</keyword>
<organism evidence="7 8">
    <name type="scientific">Aspergillus keveii</name>
    <dbReference type="NCBI Taxonomy" id="714993"/>
    <lineage>
        <taxon>Eukaryota</taxon>
        <taxon>Fungi</taxon>
        <taxon>Dikarya</taxon>
        <taxon>Ascomycota</taxon>
        <taxon>Pezizomycotina</taxon>
        <taxon>Eurotiomycetes</taxon>
        <taxon>Eurotiomycetidae</taxon>
        <taxon>Eurotiales</taxon>
        <taxon>Aspergillaceae</taxon>
        <taxon>Aspergillus</taxon>
        <taxon>Aspergillus subgen. Nidulantes</taxon>
    </lineage>
</organism>
<evidence type="ECO:0008006" key="9">
    <source>
        <dbReference type="Google" id="ProtNLM"/>
    </source>
</evidence>
<evidence type="ECO:0000256" key="2">
    <source>
        <dbReference type="ARBA" id="ARBA00006757"/>
    </source>
</evidence>
<dbReference type="EMBL" id="JBFTWV010000122">
    <property type="protein sequence ID" value="KAL2786282.1"/>
    <property type="molecule type" value="Genomic_DNA"/>
</dbReference>
<comment type="similarity">
    <text evidence="2">Belongs to the paxB family.</text>
</comment>
<feature type="transmembrane region" description="Helical" evidence="6">
    <location>
        <begin position="101"/>
        <end position="121"/>
    </location>
</feature>
<evidence type="ECO:0000256" key="6">
    <source>
        <dbReference type="SAM" id="Phobius"/>
    </source>
</evidence>
<feature type="transmembrane region" description="Helical" evidence="6">
    <location>
        <begin position="40"/>
        <end position="60"/>
    </location>
</feature>
<comment type="caution">
    <text evidence="7">The sequence shown here is derived from an EMBL/GenBank/DDBJ whole genome shotgun (WGS) entry which is preliminary data.</text>
</comment>
<feature type="transmembrane region" description="Helical" evidence="6">
    <location>
        <begin position="6"/>
        <end position="28"/>
    </location>
</feature>
<comment type="subcellular location">
    <subcellularLocation>
        <location evidence="1">Membrane</location>
        <topology evidence="1">Multi-pass membrane protein</topology>
    </subcellularLocation>
</comment>
<name>A0ABR4FTE5_9EURO</name>
<reference evidence="7 8" key="1">
    <citation type="submission" date="2024-07" db="EMBL/GenBank/DDBJ databases">
        <title>Section-level genome sequencing and comparative genomics of Aspergillus sections Usti and Cavernicolus.</title>
        <authorList>
            <consortium name="Lawrence Berkeley National Laboratory"/>
            <person name="Nybo J.L."/>
            <person name="Vesth T.C."/>
            <person name="Theobald S."/>
            <person name="Frisvad J.C."/>
            <person name="Larsen T.O."/>
            <person name="Kjaerboelling I."/>
            <person name="Rothschild-Mancinelli K."/>
            <person name="Lyhne E.K."/>
            <person name="Kogle M.E."/>
            <person name="Barry K."/>
            <person name="Clum A."/>
            <person name="Na H."/>
            <person name="Ledsgaard L."/>
            <person name="Lin J."/>
            <person name="Lipzen A."/>
            <person name="Kuo A."/>
            <person name="Riley R."/>
            <person name="Mondo S."/>
            <person name="Labutti K."/>
            <person name="Haridas S."/>
            <person name="Pangalinan J."/>
            <person name="Salamov A.A."/>
            <person name="Simmons B.A."/>
            <person name="Magnuson J.K."/>
            <person name="Chen J."/>
            <person name="Drula E."/>
            <person name="Henrissat B."/>
            <person name="Wiebenga A."/>
            <person name="Lubbers R.J."/>
            <person name="Gomes A.C."/>
            <person name="Makela M.R."/>
            <person name="Stajich J."/>
            <person name="Grigoriev I.V."/>
            <person name="Mortensen U.H."/>
            <person name="De Vries R.P."/>
            <person name="Baker S.E."/>
            <person name="Andersen M.R."/>
        </authorList>
    </citation>
    <scope>NUCLEOTIDE SEQUENCE [LARGE SCALE GENOMIC DNA]</scope>
    <source>
        <strain evidence="7 8">CBS 209.92</strain>
    </source>
</reference>
<evidence type="ECO:0000256" key="4">
    <source>
        <dbReference type="ARBA" id="ARBA00022989"/>
    </source>
</evidence>